<evidence type="ECO:0000313" key="4">
    <source>
        <dbReference type="Proteomes" id="UP000030125"/>
    </source>
</evidence>
<organism evidence="2 4">
    <name type="scientific">Porphyromonas cangingivalis</name>
    <dbReference type="NCBI Taxonomy" id="36874"/>
    <lineage>
        <taxon>Bacteria</taxon>
        <taxon>Pseudomonadati</taxon>
        <taxon>Bacteroidota</taxon>
        <taxon>Bacteroidia</taxon>
        <taxon>Bacteroidales</taxon>
        <taxon>Porphyromonadaceae</taxon>
        <taxon>Porphyromonas</taxon>
    </lineage>
</organism>
<feature type="transmembrane region" description="Helical" evidence="1">
    <location>
        <begin position="12"/>
        <end position="35"/>
    </location>
</feature>
<accession>A0A0A2ERI0</accession>
<dbReference type="STRING" id="36874.HQ34_01030"/>
<name>A0A0A2ERI0_PORCN</name>
<dbReference type="Proteomes" id="UP000189956">
    <property type="component" value="Unassembled WGS sequence"/>
</dbReference>
<reference evidence="3 5" key="2">
    <citation type="submission" date="2017-02" db="EMBL/GenBank/DDBJ databases">
        <authorList>
            <person name="Peterson S.W."/>
        </authorList>
    </citation>
    <scope>NUCLEOTIDE SEQUENCE [LARGE SCALE GENOMIC DNA]</scope>
    <source>
        <strain evidence="3 5">ATCC 700135</strain>
    </source>
</reference>
<evidence type="ECO:0000313" key="3">
    <source>
        <dbReference type="EMBL" id="SJZ32801.1"/>
    </source>
</evidence>
<reference evidence="2 4" key="1">
    <citation type="submission" date="2014-08" db="EMBL/GenBank/DDBJ databases">
        <title>Porphyromonas cangingivalis strain:COT-109_OH1386 Genome sequencing.</title>
        <authorList>
            <person name="Wallis C."/>
            <person name="Deusch O."/>
            <person name="O'Flynn C."/>
            <person name="Davis I."/>
            <person name="Jospin G."/>
            <person name="Darling A.E."/>
            <person name="Coil D.A."/>
            <person name="Alexiev A."/>
            <person name="Horsfall A."/>
            <person name="Kirkwood N."/>
            <person name="Harris S."/>
            <person name="Eisen J.A."/>
        </authorList>
    </citation>
    <scope>NUCLEOTIDE SEQUENCE [LARGE SCALE GENOMIC DNA]</scope>
    <source>
        <strain evidence="4">COT-109 OH1386</strain>
        <strain evidence="2">COT-109_OH1386</strain>
    </source>
</reference>
<sequence>MGKKKVSVRERIWSAAIATIGFLCVLLVVGLIIGHNLFVEHTLTVVIATVVLFVIDLIFPRRKLY</sequence>
<feature type="transmembrane region" description="Helical" evidence="1">
    <location>
        <begin position="41"/>
        <end position="59"/>
    </location>
</feature>
<proteinExistence type="predicted"/>
<evidence type="ECO:0000313" key="2">
    <source>
        <dbReference type="EMBL" id="KGN80287.1"/>
    </source>
</evidence>
<evidence type="ECO:0000313" key="5">
    <source>
        <dbReference type="Proteomes" id="UP000189956"/>
    </source>
</evidence>
<keyword evidence="1" id="KW-1133">Transmembrane helix</keyword>
<evidence type="ECO:0000256" key="1">
    <source>
        <dbReference type="SAM" id="Phobius"/>
    </source>
</evidence>
<dbReference type="AlphaFoldDB" id="A0A0A2ERI0"/>
<dbReference type="EMBL" id="JQJD01000043">
    <property type="protein sequence ID" value="KGN80287.1"/>
    <property type="molecule type" value="Genomic_DNA"/>
</dbReference>
<dbReference type="Proteomes" id="UP000030125">
    <property type="component" value="Unassembled WGS sequence"/>
</dbReference>
<gene>
    <name evidence="2" type="ORF">HQ35_06270</name>
    <name evidence="3" type="ORF">SAMN02745205_00322</name>
</gene>
<keyword evidence="4" id="KW-1185">Reference proteome</keyword>
<keyword evidence="1" id="KW-0812">Transmembrane</keyword>
<keyword evidence="1" id="KW-0472">Membrane</keyword>
<protein>
    <submittedName>
        <fullName evidence="2">Uncharacterized protein</fullName>
    </submittedName>
</protein>
<dbReference type="EMBL" id="FUWL01000003">
    <property type="protein sequence ID" value="SJZ32801.1"/>
    <property type="molecule type" value="Genomic_DNA"/>
</dbReference>
<dbReference type="RefSeq" id="WP_025836897.1">
    <property type="nucleotide sequence ID" value="NZ_CALTZT010000002.1"/>
</dbReference>